<evidence type="ECO:0000256" key="3">
    <source>
        <dbReference type="HAMAP-Rule" id="MF_00032"/>
    </source>
</evidence>
<dbReference type="EMBL" id="CP003423">
    <property type="protein sequence ID" value="AFH43248.1"/>
    <property type="molecule type" value="Genomic_DNA"/>
</dbReference>
<keyword evidence="5" id="KW-1185">Reference proteome</keyword>
<evidence type="ECO:0000256" key="2">
    <source>
        <dbReference type="ARBA" id="ARBA00022917"/>
    </source>
</evidence>
<dbReference type="SUPFAM" id="SSF55909">
    <property type="entry name" value="Pentein"/>
    <property type="match status" value="1"/>
</dbReference>
<dbReference type="GO" id="GO:0043022">
    <property type="term" value="F:ribosome binding"/>
    <property type="evidence" value="ECO:0007669"/>
    <property type="project" value="InterPro"/>
</dbReference>
<dbReference type="STRING" id="1163730.FFONT_1260"/>
<dbReference type="NCBIfam" id="TIGR00323">
    <property type="entry name" value="eIF-6"/>
    <property type="match status" value="1"/>
</dbReference>
<sequence>MQKMNFSKLSVFRNHNIGVYIFSNNKFALVPNGISHGSKKVVEETLGVDAIETTIMDTRIIGVLVSGNDRAILLPYAVKSEEIDRLKESIGGSVKIGIIDSKFTALGNYITANNKFAYISPLLEDEIARKISDLLDVKVSKKSYLGISIIGSIIVSNDYVAFVHPMLSDSDASEIKNDMKVEVVQTTVNEGVPFVKSGIVANNNGVLVGSATTGTEILNITSLLNQEI</sequence>
<dbReference type="GO" id="GO:0042256">
    <property type="term" value="P:cytosolic ribosome assembly"/>
    <property type="evidence" value="ECO:0007669"/>
    <property type="project" value="InterPro"/>
</dbReference>
<proteinExistence type="inferred from homology"/>
<keyword evidence="2 3" id="KW-0648">Protein biosynthesis</keyword>
<dbReference type="HOGENOM" id="CLU_071894_1_0_2"/>
<reference evidence="5" key="1">
    <citation type="submission" date="2012-03" db="EMBL/GenBank/DDBJ databases">
        <title>Fervidicoccus fontis complete genome analysis confirms its distinct phylogenetic position and predicts its environmental function.</title>
        <authorList>
            <person name="Lebedinsky A.V."/>
            <person name="Mardanov A.V."/>
            <person name="Gumerov V.M."/>
            <person name="Beletsky A.V."/>
            <person name="Kublanov I.V."/>
            <person name="Perevalova A.A."/>
            <person name="Bonch-Osmolovskaya E.A."/>
            <person name="Ravin N.V."/>
            <person name="Skryabin K.G."/>
        </authorList>
    </citation>
    <scope>NUCLEOTIDE SEQUENCE [LARGE SCALE GENOMIC DNA]</scope>
    <source>
        <strain evidence="5">DSM 19380 / VKM B-2539 / Kam940</strain>
    </source>
</reference>
<name>I0A2P1_FERFK</name>
<dbReference type="AlphaFoldDB" id="I0A2P1"/>
<evidence type="ECO:0000313" key="4">
    <source>
        <dbReference type="EMBL" id="AFH43248.1"/>
    </source>
</evidence>
<dbReference type="HAMAP" id="MF_00032">
    <property type="entry name" value="eIF_6"/>
    <property type="match status" value="1"/>
</dbReference>
<dbReference type="InterPro" id="IPR002769">
    <property type="entry name" value="eIF6"/>
</dbReference>
<evidence type="ECO:0000313" key="5">
    <source>
        <dbReference type="Proteomes" id="UP000007391"/>
    </source>
</evidence>
<accession>I0A2P1</accession>
<gene>
    <name evidence="3" type="primary">eif6</name>
    <name evidence="4" type="ordered locus">FFONT_1260</name>
</gene>
<comment type="similarity">
    <text evidence="3">Belongs to the eIF-6 family.</text>
</comment>
<dbReference type="eggNOG" id="arCOG04176">
    <property type="taxonomic scope" value="Archaea"/>
</dbReference>
<dbReference type="Pfam" id="PF01912">
    <property type="entry name" value="eIF-6"/>
    <property type="match status" value="1"/>
</dbReference>
<evidence type="ECO:0000256" key="1">
    <source>
        <dbReference type="ARBA" id="ARBA00022540"/>
    </source>
</evidence>
<dbReference type="SMART" id="SM00654">
    <property type="entry name" value="eIF6"/>
    <property type="match status" value="1"/>
</dbReference>
<dbReference type="Gene3D" id="3.75.10.10">
    <property type="entry name" value="L-arginine/glycine Amidinotransferase, Chain A"/>
    <property type="match status" value="1"/>
</dbReference>
<dbReference type="GO" id="GO:0003743">
    <property type="term" value="F:translation initiation factor activity"/>
    <property type="evidence" value="ECO:0007669"/>
    <property type="project" value="UniProtKB-UniRule"/>
</dbReference>
<keyword evidence="1 3" id="KW-0396">Initiation factor</keyword>
<dbReference type="KEGG" id="ffo:FFONT_1260"/>
<reference evidence="4 5" key="2">
    <citation type="journal article" date="2014" name="Extremophiles">
        <title>Analysis of the complete genome of Fervidococcus fontis confirms the distinct phylogenetic position of the order Fervidicoccales and suggests its environmental function.</title>
        <authorList>
            <person name="Lebedinsky A.V."/>
            <person name="Mardanov A.V."/>
            <person name="Kublanov I.V."/>
            <person name="Gumerov V.M."/>
            <person name="Beletsky A.V."/>
            <person name="Perevalova A.A."/>
            <person name="Bidzhieva S.Kh."/>
            <person name="Bonch-Osmolovskaya E.A."/>
            <person name="Skryabin K.G."/>
            <person name="Ravin N.V."/>
        </authorList>
    </citation>
    <scope>NUCLEOTIDE SEQUENCE [LARGE SCALE GENOMIC DNA]</scope>
    <source>
        <strain evidence="5">DSM 19380 / VKM B-2539 / Kam940</strain>
    </source>
</reference>
<dbReference type="PANTHER" id="PTHR10784">
    <property type="entry name" value="TRANSLATION INITIATION FACTOR 6"/>
    <property type="match status" value="1"/>
</dbReference>
<organism evidence="4 5">
    <name type="scientific">Fervidicoccus fontis (strain DSM 19380 / JCM 18336 / VKM B-2539 / Kam940)</name>
    <dbReference type="NCBI Taxonomy" id="1163730"/>
    <lineage>
        <taxon>Archaea</taxon>
        <taxon>Thermoproteota</taxon>
        <taxon>Thermoprotei</taxon>
        <taxon>Fervidicoccales</taxon>
        <taxon>Fervidicoccaceae</taxon>
        <taxon>Fervidicoccus</taxon>
    </lineage>
</organism>
<comment type="function">
    <text evidence="3">Binds to the 50S ribosomal subunit and prevents its association with the 30S ribosomal subunit to form the 70S initiation complex.</text>
</comment>
<protein>
    <recommendedName>
        <fullName evidence="3">Translation initiation factor 6</fullName>
        <shortName evidence="3">aIF-6</shortName>
    </recommendedName>
</protein>
<dbReference type="FunCoup" id="I0A2P1">
    <property type="interactions" value="172"/>
</dbReference>
<dbReference type="Proteomes" id="UP000007391">
    <property type="component" value="Chromosome"/>
</dbReference>
<dbReference type="InParanoid" id="I0A2P1"/>